<keyword evidence="5" id="KW-1185">Reference proteome</keyword>
<organism evidence="4 5">
    <name type="scientific">Flavimaribacter sediminis</name>
    <dbReference type="NCBI Taxonomy" id="2865987"/>
    <lineage>
        <taxon>Bacteria</taxon>
        <taxon>Pseudomonadati</taxon>
        <taxon>Pseudomonadota</taxon>
        <taxon>Alphaproteobacteria</taxon>
        <taxon>Hyphomicrobiales</taxon>
        <taxon>Rhizobiaceae</taxon>
        <taxon>Flavimaribacter</taxon>
    </lineage>
</organism>
<dbReference type="PROSITE" id="PS50042">
    <property type="entry name" value="CNMP_BINDING_3"/>
    <property type="match status" value="1"/>
</dbReference>
<dbReference type="PANTHER" id="PTHR24567">
    <property type="entry name" value="CRP FAMILY TRANSCRIPTIONAL REGULATORY PROTEIN"/>
    <property type="match status" value="1"/>
</dbReference>
<evidence type="ECO:0000259" key="3">
    <source>
        <dbReference type="PROSITE" id="PS50042"/>
    </source>
</evidence>
<evidence type="ECO:0000256" key="2">
    <source>
        <dbReference type="SAM" id="Phobius"/>
    </source>
</evidence>
<feature type="transmembrane region" description="Helical" evidence="2">
    <location>
        <begin position="6"/>
        <end position="24"/>
    </location>
</feature>
<dbReference type="InterPro" id="IPR000595">
    <property type="entry name" value="cNMP-bd_dom"/>
</dbReference>
<feature type="coiled-coil region" evidence="1">
    <location>
        <begin position="307"/>
        <end position="370"/>
    </location>
</feature>
<evidence type="ECO:0000313" key="5">
    <source>
        <dbReference type="Proteomes" id="UP001196509"/>
    </source>
</evidence>
<evidence type="ECO:0000313" key="4">
    <source>
        <dbReference type="EMBL" id="MBW8636263.1"/>
    </source>
</evidence>
<keyword evidence="2" id="KW-0472">Membrane</keyword>
<dbReference type="GO" id="GO:0005829">
    <property type="term" value="C:cytosol"/>
    <property type="evidence" value="ECO:0007669"/>
    <property type="project" value="TreeGrafter"/>
</dbReference>
<keyword evidence="1" id="KW-0175">Coiled coil</keyword>
<dbReference type="RefSeq" id="WP_220226962.1">
    <property type="nucleotide sequence ID" value="NZ_JAICBX010000001.1"/>
</dbReference>
<gene>
    <name evidence="4" type="ORF">K1W69_03605</name>
</gene>
<feature type="transmembrane region" description="Helical" evidence="2">
    <location>
        <begin position="36"/>
        <end position="58"/>
    </location>
</feature>
<dbReference type="AlphaFoldDB" id="A0AAE3D005"/>
<dbReference type="CDD" id="cd00038">
    <property type="entry name" value="CAP_ED"/>
    <property type="match status" value="1"/>
</dbReference>
<proteinExistence type="predicted"/>
<accession>A0AAE3D005</accession>
<dbReference type="SMART" id="SM00100">
    <property type="entry name" value="cNMP"/>
    <property type="match status" value="1"/>
</dbReference>
<protein>
    <submittedName>
        <fullName evidence="4">Cyclic nucleotide-binding domain-containing protein</fullName>
    </submittedName>
</protein>
<keyword evidence="2" id="KW-1133">Transmembrane helix</keyword>
<dbReference type="SUPFAM" id="SSF51206">
    <property type="entry name" value="cAMP-binding domain-like"/>
    <property type="match status" value="1"/>
</dbReference>
<keyword evidence="2" id="KW-0812">Transmembrane</keyword>
<comment type="caution">
    <text evidence="4">The sequence shown here is derived from an EMBL/GenBank/DDBJ whole genome shotgun (WGS) entry which is preliminary data.</text>
</comment>
<sequence>MTVGEIAGYAASILVFATFYMKTMMPLRIAGILSNIAFITYASIEGLLPILVLHSALLPLNLVRLNQLRAQLRDVGAAAVGDFSIKPLLPLMKPHRMKAGDVIFRADDPADKLYFLATGAISLPEVGADLEPGTLFGEFGLFSPSGRRTATAIAKTDGTILSLDQSDILGTLLQHPKLGILLLRLITARFLENVGEGEQPDIVRDVDKVTDPATTPAERAASETKSNLRLWATVLVVAVTVTSLGVIFGPSFYFYLERESAVTTWLDVAASPIQGTIVSSPPQAGSIIDETGLVAEVTNVYADTSDRLRAQAILENAQAELARLQAYQGRMQSLDQEWKQRTDDYAAGFRDNLDIVIKGLDREIDLLRQRVGLAQAAMDRKVALTTSGAVSESTREVALRDLLDLQELLVAREKQLAGAQLRRRLADEGVFIESDGRSPDWAYSSRDSIRLQIEKVSADIIDAQADIEKASKDLEAEETGLSATTTALVKAPPGSTVWVRIANQGEVVNVGSPIVEWVDCGSLLVDVPASNVLAGLLGEGMSAQILIEGESNVHEGAVLFTRGPGAKLTDRELAASASGHDANTAQVIVKFLHEAKRKACPVGRAASVTFPQVSVFTLVKALFRMN</sequence>
<dbReference type="InterPro" id="IPR050397">
    <property type="entry name" value="Env_Response_Regulators"/>
</dbReference>
<name>A0AAE3D005_9HYPH</name>
<dbReference type="Pfam" id="PF00027">
    <property type="entry name" value="cNMP_binding"/>
    <property type="match status" value="1"/>
</dbReference>
<dbReference type="GO" id="GO:0003700">
    <property type="term" value="F:DNA-binding transcription factor activity"/>
    <property type="evidence" value="ECO:0007669"/>
    <property type="project" value="TreeGrafter"/>
</dbReference>
<dbReference type="PROSITE" id="PS00889">
    <property type="entry name" value="CNMP_BINDING_2"/>
    <property type="match status" value="1"/>
</dbReference>
<feature type="transmembrane region" description="Helical" evidence="2">
    <location>
        <begin position="230"/>
        <end position="256"/>
    </location>
</feature>
<evidence type="ECO:0000256" key="1">
    <source>
        <dbReference type="SAM" id="Coils"/>
    </source>
</evidence>
<dbReference type="Proteomes" id="UP001196509">
    <property type="component" value="Unassembled WGS sequence"/>
</dbReference>
<dbReference type="EMBL" id="JAICBX010000001">
    <property type="protein sequence ID" value="MBW8636263.1"/>
    <property type="molecule type" value="Genomic_DNA"/>
</dbReference>
<dbReference type="InterPro" id="IPR018488">
    <property type="entry name" value="cNMP-bd_CS"/>
</dbReference>
<dbReference type="PANTHER" id="PTHR24567:SF74">
    <property type="entry name" value="HTH-TYPE TRANSCRIPTIONAL REGULATOR ARCR"/>
    <property type="match status" value="1"/>
</dbReference>
<reference evidence="4" key="1">
    <citation type="submission" date="2021-08" db="EMBL/GenBank/DDBJ databases">
        <title>Hoeflea bacterium WL0058 sp. nov., isolated from the sediment.</title>
        <authorList>
            <person name="Wang L."/>
            <person name="Zhang D."/>
        </authorList>
    </citation>
    <scope>NUCLEOTIDE SEQUENCE</scope>
    <source>
        <strain evidence="4">WL0058</strain>
    </source>
</reference>
<dbReference type="Gene3D" id="2.60.120.10">
    <property type="entry name" value="Jelly Rolls"/>
    <property type="match status" value="1"/>
</dbReference>
<dbReference type="InterPro" id="IPR014710">
    <property type="entry name" value="RmlC-like_jellyroll"/>
</dbReference>
<dbReference type="InterPro" id="IPR018490">
    <property type="entry name" value="cNMP-bd_dom_sf"/>
</dbReference>
<feature type="domain" description="Cyclic nucleotide-binding" evidence="3">
    <location>
        <begin position="88"/>
        <end position="165"/>
    </location>
</feature>